<dbReference type="KEGG" id="pseg:D3H65_15020"/>
<evidence type="ECO:0000313" key="4">
    <source>
        <dbReference type="EMBL" id="AXY75214.1"/>
    </source>
</evidence>
<keyword evidence="1" id="KW-0472">Membrane</keyword>
<evidence type="ECO:0000259" key="3">
    <source>
        <dbReference type="Pfam" id="PF16344"/>
    </source>
</evidence>
<keyword evidence="1" id="KW-1133">Transmembrane helix</keyword>
<name>A0A3B7ML64_9BACT</name>
<dbReference type="InterPro" id="IPR012373">
    <property type="entry name" value="Ferrdict_sens_TM"/>
</dbReference>
<feature type="domain" description="Protein FecR C-terminal" evidence="3">
    <location>
        <begin position="350"/>
        <end position="418"/>
    </location>
</feature>
<reference evidence="4 5" key="1">
    <citation type="submission" date="2018-09" db="EMBL/GenBank/DDBJ databases">
        <title>Genome sequencing of strain 6GH32-13.</title>
        <authorList>
            <person name="Weon H.-Y."/>
            <person name="Heo J."/>
            <person name="Kwon S.-W."/>
        </authorList>
    </citation>
    <scope>NUCLEOTIDE SEQUENCE [LARGE SCALE GENOMIC DNA]</scope>
    <source>
        <strain evidence="4 5">5GH32-13</strain>
    </source>
</reference>
<evidence type="ECO:0000259" key="2">
    <source>
        <dbReference type="Pfam" id="PF04773"/>
    </source>
</evidence>
<feature type="transmembrane region" description="Helical" evidence="1">
    <location>
        <begin position="86"/>
        <end position="106"/>
    </location>
</feature>
<dbReference type="PANTHER" id="PTHR30273">
    <property type="entry name" value="PERIPLASMIC SIGNAL SENSOR AND SIGMA FACTOR ACTIVATOR FECR-RELATED"/>
    <property type="match status" value="1"/>
</dbReference>
<organism evidence="4 5">
    <name type="scientific">Paraflavitalea soli</name>
    <dbReference type="NCBI Taxonomy" id="2315862"/>
    <lineage>
        <taxon>Bacteria</taxon>
        <taxon>Pseudomonadati</taxon>
        <taxon>Bacteroidota</taxon>
        <taxon>Chitinophagia</taxon>
        <taxon>Chitinophagales</taxon>
        <taxon>Chitinophagaceae</taxon>
        <taxon>Paraflavitalea</taxon>
    </lineage>
</organism>
<dbReference type="PANTHER" id="PTHR30273:SF2">
    <property type="entry name" value="PROTEIN FECR"/>
    <property type="match status" value="1"/>
</dbReference>
<keyword evidence="5" id="KW-1185">Reference proteome</keyword>
<dbReference type="InterPro" id="IPR032508">
    <property type="entry name" value="FecR_C"/>
</dbReference>
<dbReference type="OrthoDB" id="629393at2"/>
<dbReference type="GO" id="GO:0016989">
    <property type="term" value="F:sigma factor antagonist activity"/>
    <property type="evidence" value="ECO:0007669"/>
    <property type="project" value="TreeGrafter"/>
</dbReference>
<evidence type="ECO:0000256" key="1">
    <source>
        <dbReference type="SAM" id="Phobius"/>
    </source>
</evidence>
<sequence length="422" mass="46426">MRKPLHPISSLIIKHLEGKASAEEKQALDSWINDSAENQELFDELCDEYRMSEDLSTHSEDKKATWAKILTLAPELQDAPVKQISWMRYAGVAGILLLIGLGVWYFNTGNKPAGQLVQTGNGRFKNDIPAPVGTNATLVLADGKQINLDAVNNGQVADQGAMQVVKQEDGTIEYRGSTQSTESNQNLAVLYNTIQTNKGGRYKIVLADNSIVWLNAVSSLKYPTTFPGEDRVVELTGEAYFEVAKSQLPKKPGAAAKRRPFIVKVNGMQVDVLGTHFNVMSYNDESAIRTTLLEGSVRVTPVPVSGGGLAAQRSQLLSPGQQATLSLKTDQVKVTETDTEEAVAWKNEVFVYSSSPIENIMREVARNYDVEVVYEGARPTDKFNVMGVPRNVPVSQILKVLELTDKVRFEIEGRKITVKRAS</sequence>
<gene>
    <name evidence="4" type="ORF">D3H65_15020</name>
</gene>
<dbReference type="Pfam" id="PF16344">
    <property type="entry name" value="FecR_C"/>
    <property type="match status" value="1"/>
</dbReference>
<dbReference type="RefSeq" id="WP_119051095.1">
    <property type="nucleotide sequence ID" value="NZ_CP032157.1"/>
</dbReference>
<dbReference type="Pfam" id="PF04773">
    <property type="entry name" value="FecR"/>
    <property type="match status" value="1"/>
</dbReference>
<feature type="domain" description="FecR protein" evidence="2">
    <location>
        <begin position="193"/>
        <end position="298"/>
    </location>
</feature>
<dbReference type="AlphaFoldDB" id="A0A3B7ML64"/>
<dbReference type="Proteomes" id="UP000263900">
    <property type="component" value="Chromosome"/>
</dbReference>
<accession>A0A3B7ML64</accession>
<dbReference type="InterPro" id="IPR006860">
    <property type="entry name" value="FecR"/>
</dbReference>
<proteinExistence type="predicted"/>
<dbReference type="Gene3D" id="2.60.120.1440">
    <property type="match status" value="1"/>
</dbReference>
<keyword evidence="1" id="KW-0812">Transmembrane</keyword>
<dbReference type="Gene3D" id="3.55.50.30">
    <property type="match status" value="1"/>
</dbReference>
<dbReference type="EMBL" id="CP032157">
    <property type="protein sequence ID" value="AXY75214.1"/>
    <property type="molecule type" value="Genomic_DNA"/>
</dbReference>
<protein>
    <submittedName>
        <fullName evidence="4">FecR family protein</fullName>
    </submittedName>
</protein>
<evidence type="ECO:0000313" key="5">
    <source>
        <dbReference type="Proteomes" id="UP000263900"/>
    </source>
</evidence>